<gene>
    <name evidence="5" type="ORF">BUZ57_07185</name>
</gene>
<dbReference type="InterPro" id="IPR029060">
    <property type="entry name" value="PIN-like_dom_sf"/>
</dbReference>
<organism evidence="5 6">
    <name type="scientific">Staphylococcus hyicus</name>
    <dbReference type="NCBI Taxonomy" id="1284"/>
    <lineage>
        <taxon>Bacteria</taxon>
        <taxon>Bacillati</taxon>
        <taxon>Bacillota</taxon>
        <taxon>Bacilli</taxon>
        <taxon>Bacillales</taxon>
        <taxon>Staphylococcaceae</taxon>
        <taxon>Staphylococcus</taxon>
    </lineage>
</organism>
<dbReference type="SMART" id="SM00670">
    <property type="entry name" value="PINc"/>
    <property type="match status" value="1"/>
</dbReference>
<dbReference type="CDD" id="cd09877">
    <property type="entry name" value="PIN_YacL-like"/>
    <property type="match status" value="1"/>
</dbReference>
<dbReference type="GO" id="GO:0004518">
    <property type="term" value="F:nuclease activity"/>
    <property type="evidence" value="ECO:0007669"/>
    <property type="project" value="UniProtKB-KW"/>
</dbReference>
<reference evidence="5 6" key="1">
    <citation type="journal article" date="2016" name="Front. Microbiol.">
        <title>Comprehensive Phylogenetic Analysis of Bovine Non-aureus Staphylococci Species Based on Whole-Genome Sequencing.</title>
        <authorList>
            <person name="Naushad S."/>
            <person name="Barkema H.W."/>
            <person name="Luby C."/>
            <person name="Condas L.A."/>
            <person name="Nobrega D.B."/>
            <person name="Carson D.A."/>
            <person name="De Buck J."/>
        </authorList>
    </citation>
    <scope>NUCLEOTIDE SEQUENCE [LARGE SCALE GENOMIC DNA]</scope>
    <source>
        <strain evidence="5 6">SNUC 5959</strain>
    </source>
</reference>
<dbReference type="InterPro" id="IPR002792">
    <property type="entry name" value="TRAM_dom"/>
</dbReference>
<dbReference type="InterPro" id="IPR052041">
    <property type="entry name" value="Nucleic_acid_metab_PIN/TRAM"/>
</dbReference>
<dbReference type="PANTHER" id="PTHR11603">
    <property type="entry name" value="AAA FAMILY ATPASE"/>
    <property type="match status" value="1"/>
</dbReference>
<dbReference type="STRING" id="1284.SHYC_11015"/>
<dbReference type="Gene3D" id="3.40.50.1010">
    <property type="entry name" value="5'-nuclease"/>
    <property type="match status" value="1"/>
</dbReference>
<comment type="caution">
    <text evidence="5">The sequence shown here is derived from an EMBL/GenBank/DDBJ whole genome shotgun (WGS) entry which is preliminary data.</text>
</comment>
<dbReference type="RefSeq" id="WP_039647058.1">
    <property type="nucleotide sequence ID" value="NZ_CP008747.1"/>
</dbReference>
<evidence type="ECO:0000256" key="1">
    <source>
        <dbReference type="ARBA" id="ARBA00001946"/>
    </source>
</evidence>
<evidence type="ECO:0000313" key="5">
    <source>
        <dbReference type="EMBL" id="RIO45534.1"/>
    </source>
</evidence>
<dbReference type="Proteomes" id="UP000285625">
    <property type="component" value="Unassembled WGS sequence"/>
</dbReference>
<dbReference type="InterPro" id="IPR002716">
    <property type="entry name" value="PIN_dom"/>
</dbReference>
<dbReference type="AlphaFoldDB" id="A0A0A8HVC9"/>
<dbReference type="GeneID" id="41073969"/>
<dbReference type="HOGENOM" id="CLU_050839_0_0_9"/>
<comment type="cofactor">
    <cofactor evidence="1">
        <name>Mg(2+)</name>
        <dbReference type="ChEBI" id="CHEBI:18420"/>
    </cofactor>
</comment>
<evidence type="ECO:0000256" key="4">
    <source>
        <dbReference type="ARBA" id="ARBA00022842"/>
    </source>
</evidence>
<protein>
    <submittedName>
        <fullName evidence="5">PIN/TRAM domain-containing protein</fullName>
    </submittedName>
</protein>
<proteinExistence type="predicted"/>
<dbReference type="GO" id="GO:0016787">
    <property type="term" value="F:hydrolase activity"/>
    <property type="evidence" value="ECO:0007669"/>
    <property type="project" value="UniProtKB-KW"/>
</dbReference>
<sequence>MDFVKFLVVISYMIIGSVLGLFLIPELLVDFHLNHPPILDNNYVTAFIGMVVFFLIFGWFIPRIANMLKNIEQFILSYSAIEIIFATIGLFTGLTISVMISFILEFIGTNFINRIVPLIITLLLGYLGFQFGLKKRDEMLLFLPENMARSMSINARNAVPKIIDTSAIIDGRIYKIMEAGFIDGEILIPQGVINELQVVADANDSIKRDKGRRGLEILNAIHDSKHPTRIIYPQKSHHDIDDLIVKLAQHFRAHVITTDYNLNRVCAIQDIKVLNVNDLSDAIKPEVHQGDRFELMITKVGKEPGQGVGYFEDGTMVVVDDAKQHINETLELEVISMLQTASGRIIFAKKVEE</sequence>
<name>A0A0A8HVC9_STAHY</name>
<dbReference type="PROSITE" id="PS50926">
    <property type="entry name" value="TRAM"/>
    <property type="match status" value="1"/>
</dbReference>
<accession>A0A0A8HVC9</accession>
<keyword evidence="2" id="KW-0540">Nuclease</keyword>
<dbReference type="SUPFAM" id="SSF88723">
    <property type="entry name" value="PIN domain-like"/>
    <property type="match status" value="1"/>
</dbReference>
<evidence type="ECO:0000256" key="2">
    <source>
        <dbReference type="ARBA" id="ARBA00022722"/>
    </source>
</evidence>
<keyword evidence="3" id="KW-0378">Hydrolase</keyword>
<evidence type="ECO:0000313" key="6">
    <source>
        <dbReference type="Proteomes" id="UP000285625"/>
    </source>
</evidence>
<evidence type="ECO:0000256" key="3">
    <source>
        <dbReference type="ARBA" id="ARBA00022801"/>
    </source>
</evidence>
<dbReference type="KEGG" id="shu:SHYC_11015"/>
<dbReference type="PANTHER" id="PTHR11603:SF147">
    <property type="entry name" value="MEMBRANE PROTEIN"/>
    <property type="match status" value="1"/>
</dbReference>
<keyword evidence="4" id="KW-0460">Magnesium</keyword>
<dbReference type="EMBL" id="QXVO01000019">
    <property type="protein sequence ID" value="RIO45534.1"/>
    <property type="molecule type" value="Genomic_DNA"/>
</dbReference>